<feature type="domain" description="RNase H type-1" evidence="1">
    <location>
        <begin position="17"/>
        <end position="105"/>
    </location>
</feature>
<proteinExistence type="predicted"/>
<dbReference type="CDD" id="cd06222">
    <property type="entry name" value="RNase_H_like"/>
    <property type="match status" value="1"/>
</dbReference>
<keyword evidence="3" id="KW-1185">Reference proteome</keyword>
<dbReference type="Pfam" id="PF13456">
    <property type="entry name" value="RVT_3"/>
    <property type="match status" value="1"/>
</dbReference>
<sequence length="111" mass="12451">MASCGRVVHNKEVVWRIGFYRRLGICSVLEAELWGLYEGLLAAWSIGVRCLIIESDNLKAVKLLNNRYGLGVSPSITPYIVDILDRPWTTELLHIGCEGNRVADWIWGGHG</sequence>
<name>A0ABR2RE33_9ROSI</name>
<dbReference type="InterPro" id="IPR036397">
    <property type="entry name" value="RNaseH_sf"/>
</dbReference>
<organism evidence="2 3">
    <name type="scientific">Hibiscus sabdariffa</name>
    <name type="common">roselle</name>
    <dbReference type="NCBI Taxonomy" id="183260"/>
    <lineage>
        <taxon>Eukaryota</taxon>
        <taxon>Viridiplantae</taxon>
        <taxon>Streptophyta</taxon>
        <taxon>Embryophyta</taxon>
        <taxon>Tracheophyta</taxon>
        <taxon>Spermatophyta</taxon>
        <taxon>Magnoliopsida</taxon>
        <taxon>eudicotyledons</taxon>
        <taxon>Gunneridae</taxon>
        <taxon>Pentapetalae</taxon>
        <taxon>rosids</taxon>
        <taxon>malvids</taxon>
        <taxon>Malvales</taxon>
        <taxon>Malvaceae</taxon>
        <taxon>Malvoideae</taxon>
        <taxon>Hibiscus</taxon>
    </lineage>
</organism>
<evidence type="ECO:0000259" key="1">
    <source>
        <dbReference type="Pfam" id="PF13456"/>
    </source>
</evidence>
<accession>A0ABR2RE33</accession>
<dbReference type="InterPro" id="IPR044730">
    <property type="entry name" value="RNase_H-like_dom_plant"/>
</dbReference>
<dbReference type="EMBL" id="JBBPBN010000023">
    <property type="protein sequence ID" value="KAK9011174.1"/>
    <property type="molecule type" value="Genomic_DNA"/>
</dbReference>
<dbReference type="SUPFAM" id="SSF53098">
    <property type="entry name" value="Ribonuclease H-like"/>
    <property type="match status" value="1"/>
</dbReference>
<reference evidence="2 3" key="1">
    <citation type="journal article" date="2024" name="G3 (Bethesda)">
        <title>Genome assembly of Hibiscus sabdariffa L. provides insights into metabolisms of medicinal natural products.</title>
        <authorList>
            <person name="Kim T."/>
        </authorList>
    </citation>
    <scope>NUCLEOTIDE SEQUENCE [LARGE SCALE GENOMIC DNA]</scope>
    <source>
        <strain evidence="2">TK-2024</strain>
        <tissue evidence="2">Old leaves</tissue>
    </source>
</reference>
<dbReference type="Proteomes" id="UP001396334">
    <property type="component" value="Unassembled WGS sequence"/>
</dbReference>
<comment type="caution">
    <text evidence="2">The sequence shown here is derived from an EMBL/GenBank/DDBJ whole genome shotgun (WGS) entry which is preliminary data.</text>
</comment>
<dbReference type="InterPro" id="IPR002156">
    <property type="entry name" value="RNaseH_domain"/>
</dbReference>
<dbReference type="PANTHER" id="PTHR47723:SF13">
    <property type="entry name" value="PUTATIVE-RELATED"/>
    <property type="match status" value="1"/>
</dbReference>
<evidence type="ECO:0000313" key="3">
    <source>
        <dbReference type="Proteomes" id="UP001396334"/>
    </source>
</evidence>
<protein>
    <recommendedName>
        <fullName evidence="1">RNase H type-1 domain-containing protein</fullName>
    </recommendedName>
</protein>
<dbReference type="InterPro" id="IPR012337">
    <property type="entry name" value="RNaseH-like_sf"/>
</dbReference>
<dbReference type="Gene3D" id="3.30.420.10">
    <property type="entry name" value="Ribonuclease H-like superfamily/Ribonuclease H"/>
    <property type="match status" value="1"/>
</dbReference>
<evidence type="ECO:0000313" key="2">
    <source>
        <dbReference type="EMBL" id="KAK9011174.1"/>
    </source>
</evidence>
<gene>
    <name evidence="2" type="ORF">V6N11_044028</name>
</gene>
<dbReference type="PANTHER" id="PTHR47723">
    <property type="entry name" value="OS05G0353850 PROTEIN"/>
    <property type="match status" value="1"/>
</dbReference>
<dbReference type="InterPro" id="IPR053151">
    <property type="entry name" value="RNase_H-like"/>
</dbReference>